<dbReference type="RefSeq" id="WP_259543392.1">
    <property type="nucleotide sequence ID" value="NZ_JANLCJ010000404.1"/>
</dbReference>
<protein>
    <submittedName>
        <fullName evidence="2">Uncharacterized protein</fullName>
    </submittedName>
</protein>
<evidence type="ECO:0000313" key="2">
    <source>
        <dbReference type="EMBL" id="MCS5737090.1"/>
    </source>
</evidence>
<evidence type="ECO:0000256" key="1">
    <source>
        <dbReference type="SAM" id="Coils"/>
    </source>
</evidence>
<keyword evidence="3" id="KW-1185">Reference proteome</keyword>
<accession>A0ABT2HAX2</accession>
<comment type="caution">
    <text evidence="2">The sequence shown here is derived from an EMBL/GenBank/DDBJ whole genome shotgun (WGS) entry which is preliminary data.</text>
</comment>
<dbReference type="EMBL" id="JANLCJ010000404">
    <property type="protein sequence ID" value="MCS5737090.1"/>
    <property type="molecule type" value="Genomic_DNA"/>
</dbReference>
<reference evidence="2" key="1">
    <citation type="submission" date="2022-08" db="EMBL/GenBank/DDBJ databases">
        <authorList>
            <person name="Deng Y."/>
            <person name="Han X.-F."/>
            <person name="Zhang Y.-Q."/>
        </authorList>
    </citation>
    <scope>NUCLEOTIDE SEQUENCE</scope>
    <source>
        <strain evidence="2">CPCC 203386</strain>
    </source>
</reference>
<proteinExistence type="predicted"/>
<organism evidence="2 3">
    <name type="scientific">Herbiconiux daphne</name>
    <dbReference type="NCBI Taxonomy" id="2970914"/>
    <lineage>
        <taxon>Bacteria</taxon>
        <taxon>Bacillati</taxon>
        <taxon>Actinomycetota</taxon>
        <taxon>Actinomycetes</taxon>
        <taxon>Micrococcales</taxon>
        <taxon>Microbacteriaceae</taxon>
        <taxon>Herbiconiux</taxon>
    </lineage>
</organism>
<evidence type="ECO:0000313" key="3">
    <source>
        <dbReference type="Proteomes" id="UP001165586"/>
    </source>
</evidence>
<gene>
    <name evidence="2" type="ORF">N1032_25510</name>
</gene>
<name>A0ABT2HAX2_9MICO</name>
<keyword evidence="1" id="KW-0175">Coiled coil</keyword>
<sequence length="95" mass="10728">MTIKQRVSFTLLAFVAITGLGTGITSTYKAENLKDQIKITQEAKEKSEKDLNHKISIIQDRLDKTQADTQVAKENVNALQKDNIKQNKDIVELKK</sequence>
<feature type="coiled-coil region" evidence="1">
    <location>
        <begin position="30"/>
        <end position="82"/>
    </location>
</feature>
<dbReference type="Proteomes" id="UP001165586">
    <property type="component" value="Unassembled WGS sequence"/>
</dbReference>